<dbReference type="SMART" id="SM00382">
    <property type="entry name" value="AAA"/>
    <property type="match status" value="1"/>
</dbReference>
<name>A0A1R2D3B2_9CILI</name>
<feature type="transmembrane region" description="Helical" evidence="8">
    <location>
        <begin position="383"/>
        <end position="406"/>
    </location>
</feature>
<organism evidence="10 11">
    <name type="scientific">Stentor coeruleus</name>
    <dbReference type="NCBI Taxonomy" id="5963"/>
    <lineage>
        <taxon>Eukaryota</taxon>
        <taxon>Sar</taxon>
        <taxon>Alveolata</taxon>
        <taxon>Ciliophora</taxon>
        <taxon>Postciliodesmatophora</taxon>
        <taxon>Heterotrichea</taxon>
        <taxon>Heterotrichida</taxon>
        <taxon>Stentoridae</taxon>
        <taxon>Stentor</taxon>
    </lineage>
</organism>
<dbReference type="InterPro" id="IPR026082">
    <property type="entry name" value="ABCA"/>
</dbReference>
<feature type="transmembrane region" description="Helical" evidence="8">
    <location>
        <begin position="311"/>
        <end position="341"/>
    </location>
</feature>
<evidence type="ECO:0000256" key="2">
    <source>
        <dbReference type="ARBA" id="ARBA00022448"/>
    </source>
</evidence>
<evidence type="ECO:0000256" key="4">
    <source>
        <dbReference type="ARBA" id="ARBA00022741"/>
    </source>
</evidence>
<feature type="transmembrane region" description="Helical" evidence="8">
    <location>
        <begin position="347"/>
        <end position="371"/>
    </location>
</feature>
<evidence type="ECO:0000313" key="11">
    <source>
        <dbReference type="Proteomes" id="UP000187209"/>
    </source>
</evidence>
<keyword evidence="4" id="KW-0547">Nucleotide-binding</keyword>
<feature type="transmembrane region" description="Helical" evidence="8">
    <location>
        <begin position="271"/>
        <end position="290"/>
    </location>
</feature>
<dbReference type="SUPFAM" id="SSF52540">
    <property type="entry name" value="P-loop containing nucleoside triphosphate hydrolases"/>
    <property type="match status" value="1"/>
</dbReference>
<proteinExistence type="predicted"/>
<dbReference type="GO" id="GO:0005319">
    <property type="term" value="F:lipid transporter activity"/>
    <property type="evidence" value="ECO:0007669"/>
    <property type="project" value="TreeGrafter"/>
</dbReference>
<keyword evidence="11" id="KW-1185">Reference proteome</keyword>
<dbReference type="GO" id="GO:0005524">
    <property type="term" value="F:ATP binding"/>
    <property type="evidence" value="ECO:0007669"/>
    <property type="project" value="UniProtKB-KW"/>
</dbReference>
<dbReference type="Pfam" id="PF12698">
    <property type="entry name" value="ABC2_membrane_3"/>
    <property type="match status" value="1"/>
</dbReference>
<keyword evidence="5" id="KW-0067">ATP-binding</keyword>
<dbReference type="FunFam" id="3.40.50.300:FF:000665">
    <property type="entry name" value="ABC transporter A family member 2"/>
    <property type="match status" value="1"/>
</dbReference>
<dbReference type="InterPro" id="IPR013525">
    <property type="entry name" value="ABC2_TM"/>
</dbReference>
<comment type="subcellular location">
    <subcellularLocation>
        <location evidence="1">Membrane</location>
        <topology evidence="1">Multi-pass membrane protein</topology>
    </subcellularLocation>
</comment>
<dbReference type="InterPro" id="IPR003593">
    <property type="entry name" value="AAA+_ATPase"/>
</dbReference>
<dbReference type="Gene3D" id="3.40.50.300">
    <property type="entry name" value="P-loop containing nucleotide triphosphate hydrolases"/>
    <property type="match status" value="1"/>
</dbReference>
<comment type="caution">
    <text evidence="10">The sequence shown here is derived from an EMBL/GenBank/DDBJ whole genome shotgun (WGS) entry which is preliminary data.</text>
</comment>
<dbReference type="EMBL" id="MPUH01000008">
    <property type="protein sequence ID" value="OMJ95711.1"/>
    <property type="molecule type" value="Genomic_DNA"/>
</dbReference>
<accession>A0A1R2D3B2</accession>
<evidence type="ECO:0000256" key="6">
    <source>
        <dbReference type="ARBA" id="ARBA00022989"/>
    </source>
</evidence>
<dbReference type="GO" id="GO:0140359">
    <property type="term" value="F:ABC-type transporter activity"/>
    <property type="evidence" value="ECO:0007669"/>
    <property type="project" value="InterPro"/>
</dbReference>
<keyword evidence="3 8" id="KW-0812">Transmembrane</keyword>
<dbReference type="GO" id="GO:0016887">
    <property type="term" value="F:ATP hydrolysis activity"/>
    <property type="evidence" value="ECO:0007669"/>
    <property type="project" value="InterPro"/>
</dbReference>
<protein>
    <recommendedName>
        <fullName evidence="9">ABC transporter domain-containing protein</fullName>
    </recommendedName>
</protein>
<dbReference type="Proteomes" id="UP000187209">
    <property type="component" value="Unassembled WGS sequence"/>
</dbReference>
<dbReference type="OrthoDB" id="10255969at2759"/>
<evidence type="ECO:0000256" key="1">
    <source>
        <dbReference type="ARBA" id="ARBA00004141"/>
    </source>
</evidence>
<evidence type="ECO:0000259" key="9">
    <source>
        <dbReference type="PROSITE" id="PS50893"/>
    </source>
</evidence>
<feature type="domain" description="ABC transporter" evidence="9">
    <location>
        <begin position="563"/>
        <end position="801"/>
    </location>
</feature>
<dbReference type="GO" id="GO:0016020">
    <property type="term" value="C:membrane"/>
    <property type="evidence" value="ECO:0007669"/>
    <property type="project" value="UniProtKB-SubCell"/>
</dbReference>
<keyword evidence="2" id="KW-0813">Transport</keyword>
<reference evidence="10 11" key="1">
    <citation type="submission" date="2016-11" db="EMBL/GenBank/DDBJ databases">
        <title>The macronuclear genome of Stentor coeruleus: a giant cell with tiny introns.</title>
        <authorList>
            <person name="Slabodnick M."/>
            <person name="Ruby J.G."/>
            <person name="Reiff S.B."/>
            <person name="Swart E.C."/>
            <person name="Gosai S."/>
            <person name="Prabakaran S."/>
            <person name="Witkowska E."/>
            <person name="Larue G.E."/>
            <person name="Fisher S."/>
            <person name="Freeman R.M."/>
            <person name="Gunawardena J."/>
            <person name="Chu W."/>
            <person name="Stover N.A."/>
            <person name="Gregory B.D."/>
            <person name="Nowacki M."/>
            <person name="Derisi J."/>
            <person name="Roy S.W."/>
            <person name="Marshall W.F."/>
            <person name="Sood P."/>
        </authorList>
    </citation>
    <scope>NUCLEOTIDE SEQUENCE [LARGE SCALE GENOMIC DNA]</scope>
    <source>
        <strain evidence="10">WM001</strain>
    </source>
</reference>
<dbReference type="InterPro" id="IPR027417">
    <property type="entry name" value="P-loop_NTPase"/>
</dbReference>
<dbReference type="PANTHER" id="PTHR19229">
    <property type="entry name" value="ATP-BINDING CASSETTE TRANSPORTER SUBFAMILY A ABCA"/>
    <property type="match status" value="1"/>
</dbReference>
<evidence type="ECO:0000256" key="5">
    <source>
        <dbReference type="ARBA" id="ARBA00022840"/>
    </source>
</evidence>
<dbReference type="PROSITE" id="PS50893">
    <property type="entry name" value="ABC_TRANSPORTER_2"/>
    <property type="match status" value="1"/>
</dbReference>
<evidence type="ECO:0000256" key="3">
    <source>
        <dbReference type="ARBA" id="ARBA00022692"/>
    </source>
</evidence>
<evidence type="ECO:0000256" key="8">
    <source>
        <dbReference type="SAM" id="Phobius"/>
    </source>
</evidence>
<dbReference type="InterPro" id="IPR003439">
    <property type="entry name" value="ABC_transporter-like_ATP-bd"/>
</dbReference>
<keyword evidence="7 8" id="KW-0472">Membrane</keyword>
<dbReference type="AlphaFoldDB" id="A0A1R2D3B2"/>
<sequence length="887" mass="99750">MEKISPSSSFTIAQPMKKNPFVPKKQNSFWLHSKVLIWKQFLVFSRNIKSTLFQIGTPVFICLFLLSLQQFATYAFTSTIDRNPDNISVSKVPTCYGSGCITIGIAYTNDKRTELTEFVVDHISKAQNFKIGKDIKVLANTYTDLIDYLKENTNKTQTVVLFCTGEFEIPESYGIGGTFDCLRETPGYNLTIYSLLINSTITGLTLFTGFNAPSPVDYASLAVKAAVDSAIYEFYNGDEDSNKVFGVEVEHFPSPTNRFLQGYDIVTDVGVFYFFIPPMVTFVVILIEIVREKEYRLRHGLSMMGMSSGPYWFSWFVTGFAFTFIVTNSLIIASLACGFGFFLYTPYPIVLCLFTVFSLAMINLAFLLSTLIKSTKSAYTTSYAFILIGLVLQFLLSNVTLIYLLYADNLPMWAKICRVLLSLYPPFNFSKAFGDISSVSASHYDSDEGRWVRGNDYPWSEFTRTISVDMLGTQVNVPSTADSVLIIIGNGLMIALIAWYLDHVISHNRGTPDPFYFFLSPYYWGLKKKRRLQEQEVLSDAGLDNEKDPCPSMMSEVDFTEGISIRGLGKRFEQYKCCRPTTEIHAVNDLSMDISSRELLAILGHNGAGKSTLINILTGLTKASYGSATICGYDIHTEMDKIRKILGVCPQHDILWDELSPKEHLILFGRIKELPYDVVIKDAEEKLKQVRLEHVKDRLVGTFSGGMKRRLSVAISGVGNPKIIILDEPTTGMDPINRRNAWKLIQQMKEGRVVILTTHSMEEADVLSDRVCVIVDGELKCLGTALSLKNNYGDGYRITIITEEPEELTKVLQEEFPAAKVIDLSGGSLVISIPLDRVEQIELFFRTMEGLEEGSIKRVKDLIKDWGLSNTTLEEVFMRVTGKKEKV</sequence>
<evidence type="ECO:0000256" key="7">
    <source>
        <dbReference type="ARBA" id="ARBA00023136"/>
    </source>
</evidence>
<dbReference type="PANTHER" id="PTHR19229:SF263">
    <property type="entry name" value="CHROMOSOME UNDETERMINED SCAFFOLD_17, WHOLE GENOME SHOTGUN SEQUENCE"/>
    <property type="match status" value="1"/>
</dbReference>
<dbReference type="Pfam" id="PF00005">
    <property type="entry name" value="ABC_tran"/>
    <property type="match status" value="1"/>
</dbReference>
<keyword evidence="6 8" id="KW-1133">Transmembrane helix</keyword>
<evidence type="ECO:0000313" key="10">
    <source>
        <dbReference type="EMBL" id="OMJ95711.1"/>
    </source>
</evidence>
<gene>
    <name evidence="10" type="ORF">SteCoe_774</name>
</gene>
<dbReference type="CDD" id="cd03263">
    <property type="entry name" value="ABC_subfamily_A"/>
    <property type="match status" value="1"/>
</dbReference>